<feature type="transmembrane region" description="Helical" evidence="6">
    <location>
        <begin position="158"/>
        <end position="178"/>
    </location>
</feature>
<evidence type="ECO:0000256" key="3">
    <source>
        <dbReference type="ARBA" id="ARBA00022989"/>
    </source>
</evidence>
<keyword evidence="5" id="KW-0479">Metal-binding</keyword>
<feature type="transmembrane region" description="Helical" evidence="6">
    <location>
        <begin position="29"/>
        <end position="49"/>
    </location>
</feature>
<dbReference type="Pfam" id="PF03006">
    <property type="entry name" value="HlyIII"/>
    <property type="match status" value="1"/>
</dbReference>
<dbReference type="InterPro" id="IPR004254">
    <property type="entry name" value="AdipoR/HlyIII-related"/>
</dbReference>
<evidence type="ECO:0000313" key="7">
    <source>
        <dbReference type="EMBL" id="JAT56815.1"/>
    </source>
</evidence>
<dbReference type="GO" id="GO:0009725">
    <property type="term" value="P:response to hormone"/>
    <property type="evidence" value="ECO:0007669"/>
    <property type="project" value="TreeGrafter"/>
</dbReference>
<sequence length="187" mass="20604">MFCLLTSSLCHLLCCHTRRLNLLLARLDYVGITAMIVASFFPPIFYIFQCDPHWQLLYLAAISAMGAFTAATLFAPHLSTAPFRAFRAILFSGMALSGIVPAVHAAVVNWADPQRPVTLAWEAAMALSYIAGTLFYVGRVPERWRPGLFDLAGHSHQVFHLFVIAGALAHYHAAVIFLERRATIGCA</sequence>
<evidence type="ECO:0000256" key="4">
    <source>
        <dbReference type="ARBA" id="ARBA00023136"/>
    </source>
</evidence>
<evidence type="ECO:0000256" key="6">
    <source>
        <dbReference type="SAM" id="Phobius"/>
    </source>
</evidence>
<evidence type="ECO:0000256" key="2">
    <source>
        <dbReference type="ARBA" id="ARBA00022692"/>
    </source>
</evidence>
<protein>
    <submittedName>
        <fullName evidence="7">ADIPOR-like receptor CG5315</fullName>
    </submittedName>
</protein>
<feature type="transmembrane region" description="Helical" evidence="6">
    <location>
        <begin position="56"/>
        <end position="76"/>
    </location>
</feature>
<dbReference type="PANTHER" id="PTHR20855:SF115">
    <property type="entry name" value="HEPTAHELICAL TRANSMEMBRANE PROTEIN 1"/>
    <property type="match status" value="1"/>
</dbReference>
<keyword evidence="2 6" id="KW-0812">Transmembrane</keyword>
<reference evidence="7" key="1">
    <citation type="submission" date="2015-07" db="EMBL/GenBank/DDBJ databases">
        <title>Transcriptome Assembly of Anthurium amnicola.</title>
        <authorList>
            <person name="Suzuki J."/>
        </authorList>
    </citation>
    <scope>NUCLEOTIDE SEQUENCE</scope>
</reference>
<feature type="binding site" evidence="5">
    <location>
        <position position="160"/>
    </location>
    <ligand>
        <name>Zn(2+)</name>
        <dbReference type="ChEBI" id="CHEBI:29105"/>
    </ligand>
</feature>
<dbReference type="GO" id="GO:0046872">
    <property type="term" value="F:metal ion binding"/>
    <property type="evidence" value="ECO:0007669"/>
    <property type="project" value="UniProtKB-KW"/>
</dbReference>
<keyword evidence="3 6" id="KW-1133">Transmembrane helix</keyword>
<feature type="transmembrane region" description="Helical" evidence="6">
    <location>
        <begin position="88"/>
        <end position="107"/>
    </location>
</feature>
<dbReference type="AlphaFoldDB" id="A0A1D1YQ95"/>
<dbReference type="GO" id="GO:0009744">
    <property type="term" value="P:response to sucrose"/>
    <property type="evidence" value="ECO:0007669"/>
    <property type="project" value="UniProtKB-ARBA"/>
</dbReference>
<dbReference type="EMBL" id="GDJX01011121">
    <property type="protein sequence ID" value="JAT56815.1"/>
    <property type="molecule type" value="Transcribed_RNA"/>
</dbReference>
<feature type="binding site" evidence="5">
    <location>
        <position position="11"/>
    </location>
    <ligand>
        <name>Zn(2+)</name>
        <dbReference type="ChEBI" id="CHEBI:29105"/>
    </ligand>
</feature>
<dbReference type="GO" id="GO:0016020">
    <property type="term" value="C:membrane"/>
    <property type="evidence" value="ECO:0007669"/>
    <property type="project" value="UniProtKB-SubCell"/>
</dbReference>
<evidence type="ECO:0000256" key="1">
    <source>
        <dbReference type="ARBA" id="ARBA00004141"/>
    </source>
</evidence>
<feature type="transmembrane region" description="Helical" evidence="6">
    <location>
        <begin position="119"/>
        <end position="138"/>
    </location>
</feature>
<feature type="binding site" evidence="5">
    <location>
        <position position="156"/>
    </location>
    <ligand>
        <name>Zn(2+)</name>
        <dbReference type="ChEBI" id="CHEBI:29105"/>
    </ligand>
</feature>
<dbReference type="GO" id="GO:0038023">
    <property type="term" value="F:signaling receptor activity"/>
    <property type="evidence" value="ECO:0007669"/>
    <property type="project" value="TreeGrafter"/>
</dbReference>
<gene>
    <name evidence="7" type="primary">CG5315_13</name>
    <name evidence="7" type="ORF">g.73972</name>
</gene>
<accession>A0A1D1YQ95</accession>
<dbReference type="PANTHER" id="PTHR20855">
    <property type="entry name" value="ADIPOR/PROGESTIN RECEPTOR-RELATED"/>
    <property type="match status" value="1"/>
</dbReference>
<keyword evidence="7" id="KW-0675">Receptor</keyword>
<name>A0A1D1YQ95_9ARAE</name>
<keyword evidence="4 6" id="KW-0472">Membrane</keyword>
<evidence type="ECO:0000256" key="5">
    <source>
        <dbReference type="PIRSR" id="PIRSR604254-1"/>
    </source>
</evidence>
<keyword evidence="5" id="KW-0862">Zinc</keyword>
<proteinExistence type="predicted"/>
<comment type="subcellular location">
    <subcellularLocation>
        <location evidence="1">Membrane</location>
        <topology evidence="1">Multi-pass membrane protein</topology>
    </subcellularLocation>
</comment>
<organism evidence="7">
    <name type="scientific">Anthurium amnicola</name>
    <dbReference type="NCBI Taxonomy" id="1678845"/>
    <lineage>
        <taxon>Eukaryota</taxon>
        <taxon>Viridiplantae</taxon>
        <taxon>Streptophyta</taxon>
        <taxon>Embryophyta</taxon>
        <taxon>Tracheophyta</taxon>
        <taxon>Spermatophyta</taxon>
        <taxon>Magnoliopsida</taxon>
        <taxon>Liliopsida</taxon>
        <taxon>Araceae</taxon>
        <taxon>Pothoideae</taxon>
        <taxon>Potheae</taxon>
        <taxon>Anthurium</taxon>
    </lineage>
</organism>